<evidence type="ECO:0000313" key="1">
    <source>
        <dbReference type="EMBL" id="MBC3806213.1"/>
    </source>
</evidence>
<dbReference type="RefSeq" id="WP_186921111.1">
    <property type="nucleotide sequence ID" value="NZ_JACOFW010000002.1"/>
</dbReference>
<dbReference type="PANTHER" id="PTHR13833">
    <property type="match status" value="1"/>
</dbReference>
<dbReference type="Proteomes" id="UP000648257">
    <property type="component" value="Unassembled WGS sequence"/>
</dbReference>
<evidence type="ECO:0000313" key="2">
    <source>
        <dbReference type="Proteomes" id="UP000648257"/>
    </source>
</evidence>
<gene>
    <name evidence="1" type="ORF">H8K52_02490</name>
</gene>
<accession>A0ABR6X0N6</accession>
<proteinExistence type="predicted"/>
<dbReference type="PANTHER" id="PTHR13833:SF71">
    <property type="entry name" value="NHL DOMAIN-CONTAINING PROTEIN"/>
    <property type="match status" value="1"/>
</dbReference>
<dbReference type="InterPro" id="IPR011042">
    <property type="entry name" value="6-blade_b-propeller_TolB-like"/>
</dbReference>
<dbReference type="SUPFAM" id="SSF101898">
    <property type="entry name" value="NHL repeat"/>
    <property type="match status" value="1"/>
</dbReference>
<protein>
    <submittedName>
        <fullName evidence="1">Uncharacterized protein</fullName>
    </submittedName>
</protein>
<comment type="caution">
    <text evidence="1">The sequence shown here is derived from an EMBL/GenBank/DDBJ whole genome shotgun (WGS) entry which is preliminary data.</text>
</comment>
<reference evidence="1 2" key="1">
    <citation type="submission" date="2020-08" db="EMBL/GenBank/DDBJ databases">
        <title>Novel species isolated from subtropical streams in China.</title>
        <authorList>
            <person name="Lu H."/>
        </authorList>
    </citation>
    <scope>NUCLEOTIDE SEQUENCE [LARGE SCALE GENOMIC DNA]</scope>
    <source>
        <strain evidence="1 2">KACC 16656</strain>
    </source>
</reference>
<keyword evidence="2" id="KW-1185">Reference proteome</keyword>
<dbReference type="Gene3D" id="2.120.10.30">
    <property type="entry name" value="TolB, C-terminal domain"/>
    <property type="match status" value="4"/>
</dbReference>
<name>A0ABR6X0N6_9BURK</name>
<organism evidence="1 2">
    <name type="scientific">Undibacterium seohonense</name>
    <dbReference type="NCBI Taxonomy" id="1344950"/>
    <lineage>
        <taxon>Bacteria</taxon>
        <taxon>Pseudomonadati</taxon>
        <taxon>Pseudomonadota</taxon>
        <taxon>Betaproteobacteria</taxon>
        <taxon>Burkholderiales</taxon>
        <taxon>Oxalobacteraceae</taxon>
        <taxon>Undibacterium</taxon>
    </lineage>
</organism>
<sequence length="723" mass="76720">MSTLLFLSACGGGSSTPPASIPSIDIALTSLSSEVEAGAPNLVISASISGSAGAPNWRLEGNLGSLGASAGNTVDYIPPPLGTVEAASNVKITASVGTVSKSITLLVRPSASGTYAYAGAVRGWGYIDALGNAARFALPNDIVADAEDNLYVWDEGNNRIRRLSKAAAVSTYAAIIKPSTASYKVWLKLRHFSGRFMYTKDGEEALLISSDGSKIPVDYTDLPDIADYRDIDGNIYHRGSTVYGKSFATVTKNRQVLAGNAPATVAKDGVGSDASFVAISNLVVFPNKMVYVLDQELASGKYQLRQISPAGVVSTLSTAKFESPARIIPNAGALPTVLDRNGIHKLQAGGNWSFTSISDGKLLPAKNLEFDSPDATADKDGNIYLTDPILDRIIRVAPQGSVSVFAGMLDGKPQGKRLDGRVDAARFLRPFAMSKDPAGNLYVIEDTPNLLESDGQSWKQYALTLRKIAVDGTVTTLSAPNLWWGKADSTKMAETFTAPNQLVVDNDSSIWIFNRLLMVGSVFVPPTPFGENAIWKITPDGKRTKVTAKIADCPTGVREWKVCDMVFDGKDNLFVADGDGVHKLHADGSLTKLSGMESIGAVSALASDGKGNLYFARDPSSDPGIYKRTALGSVAKLHNTNPHLNSKMLADDQGNIYFSKACALYKLSSSGVETLIAGAAGQCGMQLGNLQSTRLHQITSFLWLGSNSLYATVDDAILKIVLP</sequence>
<dbReference type="EMBL" id="JACOFW010000002">
    <property type="protein sequence ID" value="MBC3806213.1"/>
    <property type="molecule type" value="Genomic_DNA"/>
</dbReference>